<dbReference type="GO" id="GO:1902387">
    <property type="term" value="F:ceramide 1-phosphate binding"/>
    <property type="evidence" value="ECO:0007669"/>
    <property type="project" value="TreeGrafter"/>
</dbReference>
<dbReference type="Pfam" id="PF08718">
    <property type="entry name" value="GLTP"/>
    <property type="match status" value="1"/>
</dbReference>
<dbReference type="FunFam" id="1.10.3520.10:FF:000001">
    <property type="entry name" value="Pleckstrin domain-containing family A member 8"/>
    <property type="match status" value="1"/>
</dbReference>
<dbReference type="EMBL" id="LFJN01000005">
    <property type="protein sequence ID" value="KPI43282.1"/>
    <property type="molecule type" value="Genomic_DNA"/>
</dbReference>
<dbReference type="GO" id="GO:0016020">
    <property type="term" value="C:membrane"/>
    <property type="evidence" value="ECO:0007669"/>
    <property type="project" value="TreeGrafter"/>
</dbReference>
<dbReference type="AlphaFoldDB" id="A0A0N1HEC2"/>
<dbReference type="GO" id="GO:1902388">
    <property type="term" value="F:ceramide 1-phosphate transfer activity"/>
    <property type="evidence" value="ECO:0007669"/>
    <property type="project" value="TreeGrafter"/>
</dbReference>
<comment type="caution">
    <text evidence="3">The sequence shown here is derived from an EMBL/GenBank/DDBJ whole genome shotgun (WGS) entry which is preliminary data.</text>
</comment>
<dbReference type="Gene3D" id="1.10.3520.10">
    <property type="entry name" value="Glycolipid transfer protein"/>
    <property type="match status" value="1"/>
</dbReference>
<evidence type="ECO:0000313" key="4">
    <source>
        <dbReference type="Proteomes" id="UP000038010"/>
    </source>
</evidence>
<keyword evidence="4" id="KW-1185">Reference proteome</keyword>
<feature type="domain" description="Glycolipid transfer protein" evidence="2">
    <location>
        <begin position="31"/>
        <end position="183"/>
    </location>
</feature>
<dbReference type="RefSeq" id="XP_018003245.1">
    <property type="nucleotide sequence ID" value="XM_018147327.1"/>
</dbReference>
<dbReference type="PANTHER" id="PTHR10219">
    <property type="entry name" value="GLYCOLIPID TRANSFER PROTEIN-RELATED"/>
    <property type="match status" value="1"/>
</dbReference>
<name>A0A0N1HEC2_9EURO</name>
<dbReference type="InterPro" id="IPR036497">
    <property type="entry name" value="GLTP_sf"/>
</dbReference>
<gene>
    <name evidence="3" type="ORF">AB675_6995</name>
</gene>
<dbReference type="PANTHER" id="PTHR10219:SF25">
    <property type="entry name" value="PLECKSTRIN HOMOLOGY DOMAIN-CONTAINING FAMILY A MEMBER 8"/>
    <property type="match status" value="1"/>
</dbReference>
<reference evidence="3 4" key="1">
    <citation type="submission" date="2015-06" db="EMBL/GenBank/DDBJ databases">
        <title>Draft genome of the ant-associated black yeast Phialophora attae CBS 131958.</title>
        <authorList>
            <person name="Moreno L.F."/>
            <person name="Stielow B.J."/>
            <person name="de Hoog S."/>
            <person name="Vicente V.A."/>
            <person name="Weiss V.A."/>
            <person name="de Vries M."/>
            <person name="Cruz L.M."/>
            <person name="Souza E.M."/>
        </authorList>
    </citation>
    <scope>NUCLEOTIDE SEQUENCE [LARGE SCALE GENOMIC DNA]</scope>
    <source>
        <strain evidence="3 4">CBS 131958</strain>
    </source>
</reference>
<proteinExistence type="predicted"/>
<dbReference type="VEuPathDB" id="FungiDB:AB675_6995"/>
<protein>
    <submittedName>
        <fullName evidence="3">Pleckstrin homology domain-containing family A member 8</fullName>
    </submittedName>
</protein>
<dbReference type="InterPro" id="IPR014830">
    <property type="entry name" value="Glycolipid_transfer_prot_dom"/>
</dbReference>
<dbReference type="STRING" id="1664694.A0A0N1HEC2"/>
<keyword evidence="1" id="KW-0813">Transport</keyword>
<accession>A0A0N1HEC2</accession>
<evidence type="ECO:0000256" key="1">
    <source>
        <dbReference type="ARBA" id="ARBA00022448"/>
    </source>
</evidence>
<dbReference type="Proteomes" id="UP000038010">
    <property type="component" value="Unassembled WGS sequence"/>
</dbReference>
<dbReference type="GeneID" id="28739206"/>
<evidence type="ECO:0000259" key="2">
    <source>
        <dbReference type="Pfam" id="PF08718"/>
    </source>
</evidence>
<evidence type="ECO:0000313" key="3">
    <source>
        <dbReference type="EMBL" id="KPI43282.1"/>
    </source>
</evidence>
<dbReference type="OrthoDB" id="205255at2759"/>
<dbReference type="GO" id="GO:0005829">
    <property type="term" value="C:cytosol"/>
    <property type="evidence" value="ECO:0007669"/>
    <property type="project" value="TreeGrafter"/>
</dbReference>
<dbReference type="SUPFAM" id="SSF110004">
    <property type="entry name" value="Glycolipid transfer protein, GLTP"/>
    <property type="match status" value="1"/>
</dbReference>
<organism evidence="3 4">
    <name type="scientific">Cyphellophora attinorum</name>
    <dbReference type="NCBI Taxonomy" id="1664694"/>
    <lineage>
        <taxon>Eukaryota</taxon>
        <taxon>Fungi</taxon>
        <taxon>Dikarya</taxon>
        <taxon>Ascomycota</taxon>
        <taxon>Pezizomycotina</taxon>
        <taxon>Eurotiomycetes</taxon>
        <taxon>Chaetothyriomycetidae</taxon>
        <taxon>Chaetothyriales</taxon>
        <taxon>Cyphellophoraceae</taxon>
        <taxon>Cyphellophora</taxon>
    </lineage>
</organism>
<sequence>MAAQKPIAPSQTWFDTLQTHFADVPISDGGIDTDKFLSAAESTTSLFDLLGSVAFTPVKTDMTGNIKKIRTAYLANPTQSTTLQSLCKYELSTGKHTATEGLLWLVRGLDFTAQALRQDLTQNPTIPTASDVSTAQKPKAELAECFRTAYKGTLAPHHGFMVKPIFSAAMSATPYRKDFYAKLVGSQVPPEKAREEVERWVGALEERVAILKGFTTSKEAKW</sequence>